<organism evidence="1 2">
    <name type="scientific">Trichonephila clavipes</name>
    <name type="common">Golden silk orbweaver</name>
    <name type="synonym">Nephila clavipes</name>
    <dbReference type="NCBI Taxonomy" id="2585209"/>
    <lineage>
        <taxon>Eukaryota</taxon>
        <taxon>Metazoa</taxon>
        <taxon>Ecdysozoa</taxon>
        <taxon>Arthropoda</taxon>
        <taxon>Chelicerata</taxon>
        <taxon>Arachnida</taxon>
        <taxon>Araneae</taxon>
        <taxon>Araneomorphae</taxon>
        <taxon>Entelegynae</taxon>
        <taxon>Araneoidea</taxon>
        <taxon>Nephilidae</taxon>
        <taxon>Trichonephila</taxon>
    </lineage>
</organism>
<protein>
    <submittedName>
        <fullName evidence="1">Uncharacterized protein</fullName>
    </submittedName>
</protein>
<dbReference type="Proteomes" id="UP000887159">
    <property type="component" value="Unassembled WGS sequence"/>
</dbReference>
<evidence type="ECO:0000313" key="2">
    <source>
        <dbReference type="Proteomes" id="UP000887159"/>
    </source>
</evidence>
<evidence type="ECO:0000313" key="1">
    <source>
        <dbReference type="EMBL" id="GFY36735.1"/>
    </source>
</evidence>
<dbReference type="EMBL" id="BMAU01021438">
    <property type="protein sequence ID" value="GFY36735.1"/>
    <property type="molecule type" value="Genomic_DNA"/>
</dbReference>
<dbReference type="AlphaFoldDB" id="A0A8X7BMI5"/>
<proteinExistence type="predicted"/>
<accession>A0A8X7BMI5</accession>
<sequence>MYVTICVTVDPPPGEFVSFPFPELAPPHLQLQTSDRRMSDFSQERFFPPRHSILGLRCLIRFTTSPDTVCRTLPMLLVLLSQCGGV</sequence>
<comment type="caution">
    <text evidence="1">The sequence shown here is derived from an EMBL/GenBank/DDBJ whole genome shotgun (WGS) entry which is preliminary data.</text>
</comment>
<name>A0A8X7BMI5_TRICX</name>
<gene>
    <name evidence="1" type="ORF">TNCV_2566971</name>
</gene>
<reference evidence="1" key="1">
    <citation type="submission" date="2020-08" db="EMBL/GenBank/DDBJ databases">
        <title>Multicomponent nature underlies the extraordinary mechanical properties of spider dragline silk.</title>
        <authorList>
            <person name="Kono N."/>
            <person name="Nakamura H."/>
            <person name="Mori M."/>
            <person name="Yoshida Y."/>
            <person name="Ohtoshi R."/>
            <person name="Malay A.D."/>
            <person name="Moran D.A.P."/>
            <person name="Tomita M."/>
            <person name="Numata K."/>
            <person name="Arakawa K."/>
        </authorList>
    </citation>
    <scope>NUCLEOTIDE SEQUENCE</scope>
</reference>
<keyword evidence="2" id="KW-1185">Reference proteome</keyword>